<evidence type="ECO:0000313" key="2">
    <source>
        <dbReference type="EMBL" id="TWD17263.1"/>
    </source>
</evidence>
<name>A0A560WHT9_9MICO</name>
<evidence type="ECO:0000256" key="1">
    <source>
        <dbReference type="SAM" id="Phobius"/>
    </source>
</evidence>
<keyword evidence="1" id="KW-0472">Membrane</keyword>
<feature type="transmembrane region" description="Helical" evidence="1">
    <location>
        <begin position="122"/>
        <end position="140"/>
    </location>
</feature>
<feature type="transmembrane region" description="Helical" evidence="1">
    <location>
        <begin position="65"/>
        <end position="83"/>
    </location>
</feature>
<dbReference type="AlphaFoldDB" id="A0A560WHT9"/>
<reference evidence="2 3" key="1">
    <citation type="submission" date="2019-06" db="EMBL/GenBank/DDBJ databases">
        <title>Sequencing the genomes of 1000 actinobacteria strains.</title>
        <authorList>
            <person name="Klenk H.-P."/>
        </authorList>
    </citation>
    <scope>NUCLEOTIDE SEQUENCE [LARGE SCALE GENOMIC DNA]</scope>
    <source>
        <strain evidence="2 3">DSM 18935</strain>
    </source>
</reference>
<gene>
    <name evidence="2" type="ORF">FB557_0830</name>
</gene>
<evidence type="ECO:0008006" key="4">
    <source>
        <dbReference type="Google" id="ProtNLM"/>
    </source>
</evidence>
<feature type="transmembrane region" description="Helical" evidence="1">
    <location>
        <begin position="32"/>
        <end position="53"/>
    </location>
</feature>
<dbReference type="EMBL" id="VIUW01000001">
    <property type="protein sequence ID" value="TWD17263.1"/>
    <property type="molecule type" value="Genomic_DNA"/>
</dbReference>
<dbReference type="Proteomes" id="UP000315628">
    <property type="component" value="Unassembled WGS sequence"/>
</dbReference>
<keyword evidence="3" id="KW-1185">Reference proteome</keyword>
<accession>A0A560WHT9</accession>
<feature type="transmembrane region" description="Helical" evidence="1">
    <location>
        <begin position="152"/>
        <end position="171"/>
    </location>
</feature>
<sequence length="179" mass="19049">MLYAIIVGSELGFWLVLLAGLVARYPLRRPRLGAALLVAAPLVDLVTLCAAVLDLRSGADPSFAHTLAAIYIGVSVGFGHSMMRWADVRFAHRYAGGPPPAPKPEHGPARARHETDGMRRHAIAWVVGAVLLVLAGLLVGTSAAHDQFYGAARLWTIILVIDLGYGASVIARERRAALG</sequence>
<proteinExistence type="predicted"/>
<protein>
    <recommendedName>
        <fullName evidence="4">2TM domain-containing protein</fullName>
    </recommendedName>
</protein>
<evidence type="ECO:0000313" key="3">
    <source>
        <dbReference type="Proteomes" id="UP000315628"/>
    </source>
</evidence>
<keyword evidence="1" id="KW-1133">Transmembrane helix</keyword>
<organism evidence="2 3">
    <name type="scientific">Marihabitans asiaticum</name>
    <dbReference type="NCBI Taxonomy" id="415218"/>
    <lineage>
        <taxon>Bacteria</taxon>
        <taxon>Bacillati</taxon>
        <taxon>Actinomycetota</taxon>
        <taxon>Actinomycetes</taxon>
        <taxon>Micrococcales</taxon>
        <taxon>Intrasporangiaceae</taxon>
        <taxon>Marihabitans</taxon>
    </lineage>
</organism>
<comment type="caution">
    <text evidence="2">The sequence shown here is derived from an EMBL/GenBank/DDBJ whole genome shotgun (WGS) entry which is preliminary data.</text>
</comment>
<dbReference type="RefSeq" id="WP_211356472.1">
    <property type="nucleotide sequence ID" value="NZ_BAAAYT010000002.1"/>
</dbReference>
<feature type="transmembrane region" description="Helical" evidence="1">
    <location>
        <begin position="6"/>
        <end position="25"/>
    </location>
</feature>
<keyword evidence="1" id="KW-0812">Transmembrane</keyword>